<gene>
    <name evidence="2" type="ORF">ABMA28_007942</name>
</gene>
<dbReference type="AlphaFoldDB" id="A0ABD0SJC3"/>
<dbReference type="EMBL" id="JBEDNZ010000020">
    <property type="protein sequence ID" value="KAL0819940.1"/>
    <property type="molecule type" value="Genomic_DNA"/>
</dbReference>
<proteinExistence type="predicted"/>
<reference evidence="2 3" key="1">
    <citation type="submission" date="2024-06" db="EMBL/GenBank/DDBJ databases">
        <title>A chromosome-level genome assembly of beet webworm, Loxostege sticticalis.</title>
        <authorList>
            <person name="Zhang Y."/>
        </authorList>
    </citation>
    <scope>NUCLEOTIDE SEQUENCE [LARGE SCALE GENOMIC DNA]</scope>
    <source>
        <strain evidence="2">AQ028</strain>
        <tissue evidence="2">Male pupae</tissue>
    </source>
</reference>
<accession>A0ABD0SJC3</accession>
<organism evidence="2 3">
    <name type="scientific">Loxostege sticticalis</name>
    <name type="common">Beet webworm moth</name>
    <dbReference type="NCBI Taxonomy" id="481309"/>
    <lineage>
        <taxon>Eukaryota</taxon>
        <taxon>Metazoa</taxon>
        <taxon>Ecdysozoa</taxon>
        <taxon>Arthropoda</taxon>
        <taxon>Hexapoda</taxon>
        <taxon>Insecta</taxon>
        <taxon>Pterygota</taxon>
        <taxon>Neoptera</taxon>
        <taxon>Endopterygota</taxon>
        <taxon>Lepidoptera</taxon>
        <taxon>Glossata</taxon>
        <taxon>Ditrysia</taxon>
        <taxon>Pyraloidea</taxon>
        <taxon>Crambidae</taxon>
        <taxon>Pyraustinae</taxon>
        <taxon>Loxostege</taxon>
    </lineage>
</organism>
<feature type="domain" description="CCC" evidence="1">
    <location>
        <begin position="139"/>
        <end position="202"/>
    </location>
</feature>
<evidence type="ECO:0000259" key="1">
    <source>
        <dbReference type="Pfam" id="PF26644"/>
    </source>
</evidence>
<sequence>MLFSSVYWIARHCTLATQSRQEERKKINFQSEVTHKIMDMKVFFLIFAATFAGCYGLEPTNYDLSRNRLGNGPSNGLVSKNYELSRRLGDASSYAGSYGQYYPNYPSGPGYYPGGNYQGNYPGGYNPGYNPGVAGPPGAHPGCPLCDSSVYSYCSYKQAHDACCCDNPSFMPFTCRKSSCGFLYANSCQEYHLISSCCCVDLYKNGAAPVQPPVPVTA</sequence>
<name>A0ABD0SJC3_LOXSC</name>
<dbReference type="Pfam" id="PF26644">
    <property type="entry name" value="CCC"/>
    <property type="match status" value="1"/>
</dbReference>
<evidence type="ECO:0000313" key="3">
    <source>
        <dbReference type="Proteomes" id="UP001549921"/>
    </source>
</evidence>
<evidence type="ECO:0000313" key="2">
    <source>
        <dbReference type="EMBL" id="KAL0819940.1"/>
    </source>
</evidence>
<dbReference type="Proteomes" id="UP001549921">
    <property type="component" value="Unassembled WGS sequence"/>
</dbReference>
<protein>
    <recommendedName>
        <fullName evidence="1">CCC domain-containing protein</fullName>
    </recommendedName>
</protein>
<comment type="caution">
    <text evidence="2">The sequence shown here is derived from an EMBL/GenBank/DDBJ whole genome shotgun (WGS) entry which is preliminary data.</text>
</comment>
<dbReference type="InterPro" id="IPR058250">
    <property type="entry name" value="CCC"/>
</dbReference>